<evidence type="ECO:0000256" key="7">
    <source>
        <dbReference type="ARBA" id="ARBA00023244"/>
    </source>
</evidence>
<comment type="similarity">
    <text evidence="2 14">Belongs to the ALAD family.</text>
</comment>
<dbReference type="GO" id="GO:0005829">
    <property type="term" value="C:cytosol"/>
    <property type="evidence" value="ECO:0000318"/>
    <property type="project" value="GO_Central"/>
</dbReference>
<dbReference type="GO" id="GO:0006782">
    <property type="term" value="P:protoporphyrinogen IX biosynthetic process"/>
    <property type="evidence" value="ECO:0007669"/>
    <property type="project" value="UniProtKB-UniPathway"/>
</dbReference>
<feature type="binding site" evidence="11">
    <location>
        <position position="283"/>
    </location>
    <ligand>
        <name>5-aminolevulinate</name>
        <dbReference type="ChEBI" id="CHEBI:356416"/>
        <label>2</label>
    </ligand>
</feature>
<dbReference type="Pfam" id="PF00490">
    <property type="entry name" value="ALAD"/>
    <property type="match status" value="1"/>
</dbReference>
<evidence type="ECO:0000256" key="2">
    <source>
        <dbReference type="ARBA" id="ARBA00008055"/>
    </source>
</evidence>
<dbReference type="PRINTS" id="PR00144">
    <property type="entry name" value="DALDHYDRTASE"/>
</dbReference>
<dbReference type="Gene3D" id="3.20.20.70">
    <property type="entry name" value="Aldolase class I"/>
    <property type="match status" value="1"/>
</dbReference>
<evidence type="ECO:0000256" key="5">
    <source>
        <dbReference type="ARBA" id="ARBA00023133"/>
    </source>
</evidence>
<dbReference type="Proteomes" id="UP000002524">
    <property type="component" value="Chromosome 1"/>
</dbReference>
<dbReference type="PIRSF" id="PIRSF001415">
    <property type="entry name" value="Porphbilin_synth"/>
    <property type="match status" value="1"/>
</dbReference>
<evidence type="ECO:0000256" key="14">
    <source>
        <dbReference type="RuleBase" id="RU004161"/>
    </source>
</evidence>
<feature type="binding site" evidence="11">
    <location>
        <position position="213"/>
    </location>
    <ligand>
        <name>5-aminolevulinate</name>
        <dbReference type="ChEBI" id="CHEBI:356416"/>
        <label>1</label>
    </ligand>
</feature>
<keyword evidence="6" id="KW-0456">Lyase</keyword>
<dbReference type="FunFam" id="3.20.20.70:FF:000019">
    <property type="entry name" value="Delta-aminolevulinic acid dehydratase"/>
    <property type="match status" value="1"/>
</dbReference>
<feature type="region of interest" description="Disordered" evidence="15">
    <location>
        <begin position="1"/>
        <end position="21"/>
    </location>
</feature>
<evidence type="ECO:0000313" key="16">
    <source>
        <dbReference type="EMBL" id="AAF11704.1"/>
    </source>
</evidence>
<reference evidence="16 17" key="1">
    <citation type="journal article" date="1999" name="Science">
        <title>Genome sequence of the radioresistant bacterium Deinococcus radiodurans R1.</title>
        <authorList>
            <person name="White O."/>
            <person name="Eisen J.A."/>
            <person name="Heidelberg J.F."/>
            <person name="Hickey E.K."/>
            <person name="Peterson J.D."/>
            <person name="Dodson R.J."/>
            <person name="Haft D.H."/>
            <person name="Gwinn M.L."/>
            <person name="Nelson W.C."/>
            <person name="Richardson D.L."/>
            <person name="Moffat K.S."/>
            <person name="Qin H."/>
            <person name="Jiang L."/>
            <person name="Pamphile W."/>
            <person name="Crosby M."/>
            <person name="Shen M."/>
            <person name="Vamathevan J.J."/>
            <person name="Lam P."/>
            <person name="McDonald L."/>
            <person name="Utterback T."/>
            <person name="Zalewski C."/>
            <person name="Makarova K.S."/>
            <person name="Aravind L."/>
            <person name="Daly M.J."/>
            <person name="Minton K.W."/>
            <person name="Fleischmann R.D."/>
            <person name="Ketchum K.A."/>
            <person name="Nelson K.E."/>
            <person name="Salzberg S."/>
            <person name="Smith H.O."/>
            <person name="Venter J.C."/>
            <person name="Fraser C.M."/>
        </authorList>
    </citation>
    <scope>NUCLEOTIDE SEQUENCE [LARGE SCALE GENOMIC DNA]</scope>
    <source>
        <strain evidence="17">ATCC 13939 / DSM 20539 / JCM 16871 / LMG 4051 / NBRC 15346 / NCIMB 9279 / R1 / VKM B-1422</strain>
    </source>
</reference>
<dbReference type="NCBIfam" id="NF006762">
    <property type="entry name" value="PRK09283.1"/>
    <property type="match status" value="1"/>
</dbReference>
<keyword evidence="12" id="KW-0479">Metal-binding</keyword>
<evidence type="ECO:0000256" key="6">
    <source>
        <dbReference type="ARBA" id="ARBA00023239"/>
    </source>
</evidence>
<feature type="binding site" evidence="12">
    <location>
        <position position="124"/>
    </location>
    <ligand>
        <name>Zn(2+)</name>
        <dbReference type="ChEBI" id="CHEBI:29105"/>
        <note>catalytic</note>
    </ligand>
</feature>
<feature type="binding site" evidence="12">
    <location>
        <position position="126"/>
    </location>
    <ligand>
        <name>Zn(2+)</name>
        <dbReference type="ChEBI" id="CHEBI:29105"/>
        <note>catalytic</note>
    </ligand>
</feature>
<keyword evidence="5" id="KW-0350">Heme biosynthesis</keyword>
<keyword evidence="13" id="KW-0460">Magnesium</keyword>
<sequence>MLSPMTPLPTQRPRRLRRTPGLRALTRETRLSPEQFIFPMFVHEGQSDSEISTMPGVLRHSIPSAVEKARETQGLDIPAVILFGIPDVKDEVGTQAYADEGVVQRATRAIKEALPDLVVIADTCLCEYTSHGHCGHLHEVSGQWTVDNDPTLELLAQTAVSQARAGADIIAPSAMMDGQVAAIRAALDGAGFAHIPVMSYAVKYASAYYGPFREAAGSAPSKGDRASYQMDPAGGYREALREARLDVEQGADYLMVKPTLAYLDVMRTVRDAFDLPMIAYNVSGEYSLIKAAAQLGYIDERRTVLETLTGMVRAGADAIITYHALDAARWLRES</sequence>
<evidence type="ECO:0000256" key="1">
    <source>
        <dbReference type="ARBA" id="ARBA00004694"/>
    </source>
</evidence>
<dbReference type="GO" id="GO:0008270">
    <property type="term" value="F:zinc ion binding"/>
    <property type="evidence" value="ECO:0000318"/>
    <property type="project" value="GO_Central"/>
</dbReference>
<dbReference type="STRING" id="243230.DR_2160"/>
<dbReference type="HOGENOM" id="CLU_035731_0_0_0"/>
<dbReference type="UniPathway" id="UPA00251">
    <property type="reaction ID" value="UER00318"/>
</dbReference>
<dbReference type="GO" id="GO:0004655">
    <property type="term" value="F:porphobilinogen synthase activity"/>
    <property type="evidence" value="ECO:0000318"/>
    <property type="project" value="GO_Central"/>
</dbReference>
<evidence type="ECO:0000256" key="10">
    <source>
        <dbReference type="PIRSR" id="PIRSR001415-1"/>
    </source>
</evidence>
<dbReference type="InParanoid" id="Q9RSG4"/>
<evidence type="ECO:0000256" key="3">
    <source>
        <dbReference type="ARBA" id="ARBA00012053"/>
    </source>
</evidence>
<evidence type="ECO:0000256" key="12">
    <source>
        <dbReference type="PIRSR" id="PIRSR001415-3"/>
    </source>
</evidence>
<dbReference type="CDD" id="cd00384">
    <property type="entry name" value="ALAD_PBGS"/>
    <property type="match status" value="1"/>
</dbReference>
<feature type="binding site" evidence="12">
    <location>
        <position position="134"/>
    </location>
    <ligand>
        <name>Zn(2+)</name>
        <dbReference type="ChEBI" id="CHEBI:29105"/>
        <note>catalytic</note>
    </ligand>
</feature>
<dbReference type="PANTHER" id="PTHR11458:SF0">
    <property type="entry name" value="DELTA-AMINOLEVULINIC ACID DEHYDRATASE"/>
    <property type="match status" value="1"/>
</dbReference>
<feature type="active site" description="Schiff-base intermediate with substrate" evidence="10">
    <location>
        <position position="257"/>
    </location>
</feature>
<organism evidence="16 17">
    <name type="scientific">Deinococcus radiodurans (strain ATCC 13939 / DSM 20539 / JCM 16871 / CCUG 27074 / LMG 4051 / NBRC 15346 / NCIMB 9279 / VKM B-1422 / R1)</name>
    <dbReference type="NCBI Taxonomy" id="243230"/>
    <lineage>
        <taxon>Bacteria</taxon>
        <taxon>Thermotogati</taxon>
        <taxon>Deinococcota</taxon>
        <taxon>Deinococci</taxon>
        <taxon>Deinococcales</taxon>
        <taxon>Deinococcaceae</taxon>
        <taxon>Deinococcus</taxon>
    </lineage>
</organism>
<dbReference type="eggNOG" id="COG0113">
    <property type="taxonomic scope" value="Bacteria"/>
</dbReference>
<dbReference type="AlphaFoldDB" id="Q9RSG4"/>
<keyword evidence="7" id="KW-0627">Porphyrin biosynthesis</keyword>
<comment type="pathway">
    <text evidence="1">Porphyrin-containing compound metabolism; protoporphyrin-IX biosynthesis; coproporphyrinogen-III from 5-aminolevulinate: step 1/4.</text>
</comment>
<feature type="binding site" evidence="11">
    <location>
        <position position="225"/>
    </location>
    <ligand>
        <name>5-aminolevulinate</name>
        <dbReference type="ChEBI" id="CHEBI:356416"/>
        <label>1</label>
    </ligand>
</feature>
<gene>
    <name evidence="16" type="ordered locus">DR_2160</name>
</gene>
<dbReference type="SMART" id="SM01004">
    <property type="entry name" value="ALAD"/>
    <property type="match status" value="1"/>
</dbReference>
<dbReference type="OrthoDB" id="9805001at2"/>
<proteinExistence type="inferred from homology"/>
<evidence type="ECO:0000256" key="8">
    <source>
        <dbReference type="ARBA" id="ARBA00032837"/>
    </source>
</evidence>
<dbReference type="InterPro" id="IPR013785">
    <property type="entry name" value="Aldolase_TIM"/>
</dbReference>
<evidence type="ECO:0000256" key="9">
    <source>
        <dbReference type="ARBA" id="ARBA00047651"/>
    </source>
</evidence>
<dbReference type="KEGG" id="dra:DR_2160"/>
<dbReference type="EMBL" id="AE000513">
    <property type="protein sequence ID" value="AAF11704.1"/>
    <property type="molecule type" value="Genomic_DNA"/>
</dbReference>
<dbReference type="PATRIC" id="fig|243230.17.peg.2385"/>
<evidence type="ECO:0000313" key="17">
    <source>
        <dbReference type="Proteomes" id="UP000002524"/>
    </source>
</evidence>
<comment type="catalytic activity">
    <reaction evidence="9">
        <text>2 5-aminolevulinate = porphobilinogen + 2 H2O + H(+)</text>
        <dbReference type="Rhea" id="RHEA:24064"/>
        <dbReference type="ChEBI" id="CHEBI:15377"/>
        <dbReference type="ChEBI" id="CHEBI:15378"/>
        <dbReference type="ChEBI" id="CHEBI:58126"/>
        <dbReference type="ChEBI" id="CHEBI:356416"/>
        <dbReference type="EC" id="4.2.1.24"/>
    </reaction>
</comment>
<accession>Q9RSG4</accession>
<evidence type="ECO:0000256" key="4">
    <source>
        <dbReference type="ARBA" id="ARBA00020771"/>
    </source>
</evidence>
<evidence type="ECO:0000256" key="15">
    <source>
        <dbReference type="SAM" id="MobiDB-lite"/>
    </source>
</evidence>
<dbReference type="EC" id="4.2.1.24" evidence="3"/>
<dbReference type="InterPro" id="IPR001731">
    <property type="entry name" value="ALAD"/>
</dbReference>
<keyword evidence="12" id="KW-0862">Zinc</keyword>
<dbReference type="PIR" id="C75309">
    <property type="entry name" value="C75309"/>
</dbReference>
<dbReference type="GO" id="GO:0006783">
    <property type="term" value="P:heme biosynthetic process"/>
    <property type="evidence" value="ECO:0000318"/>
    <property type="project" value="GO_Central"/>
</dbReference>
<name>Q9RSG4_DEIRA</name>
<feature type="binding site" evidence="11">
    <location>
        <position position="322"/>
    </location>
    <ligand>
        <name>5-aminolevulinate</name>
        <dbReference type="ChEBI" id="CHEBI:356416"/>
        <label>2</label>
    </ligand>
</feature>
<feature type="binding site" evidence="13">
    <location>
        <position position="242"/>
    </location>
    <ligand>
        <name>Mg(2+)</name>
        <dbReference type="ChEBI" id="CHEBI:18420"/>
    </ligand>
</feature>
<dbReference type="SUPFAM" id="SSF51569">
    <property type="entry name" value="Aldolase"/>
    <property type="match status" value="1"/>
</dbReference>
<dbReference type="PANTHER" id="PTHR11458">
    <property type="entry name" value="DELTA-AMINOLEVULINIC ACID DEHYDRATASE"/>
    <property type="match status" value="1"/>
</dbReference>
<feature type="active site" description="Schiff-base intermediate with substrate" evidence="10">
    <location>
        <position position="203"/>
    </location>
</feature>
<keyword evidence="17" id="KW-1185">Reference proteome</keyword>
<protein>
    <recommendedName>
        <fullName evidence="4">Delta-aminolevulinic acid dehydratase</fullName>
        <ecNumber evidence="3">4.2.1.24</ecNumber>
    </recommendedName>
    <alternativeName>
        <fullName evidence="8">Porphobilinogen synthase</fullName>
    </alternativeName>
</protein>
<dbReference type="EnsemblBacteria" id="AAF11704">
    <property type="protein sequence ID" value="AAF11704"/>
    <property type="gene ID" value="DR_2160"/>
</dbReference>
<dbReference type="PaxDb" id="243230-DR_2160"/>
<dbReference type="FunCoup" id="Q9RSG4">
    <property type="interactions" value="488"/>
</dbReference>
<evidence type="ECO:0000256" key="11">
    <source>
        <dbReference type="PIRSR" id="PIRSR001415-2"/>
    </source>
</evidence>
<evidence type="ECO:0000256" key="13">
    <source>
        <dbReference type="PIRSR" id="PIRSR001415-5"/>
    </source>
</evidence>